<sequence>MPIIQINNRRTHILELNQGASDTIVMVHGMFTNLSIFYFNIAPELAKKYHVVMYDLRSHGLSGKIDKGYDLETLSNDLLELLNHLNLSKVDLVGYSFGGLISLYTAIHNQDKIKKIAIIDSPITDKNGDTELILEKYGNEFIEHYMKNYSISTNITPNNKQLEKSKKLFDFLLHETSMPQDLIKDKEFSSKKNMSLIKNKTLLLYGNESDCLPDGKLLNSYIPNSTLFTGTGDHNIPIQNPEWINEKLSEFFT</sequence>
<dbReference type="OrthoDB" id="9780932at2"/>
<dbReference type="SUPFAM" id="SSF53474">
    <property type="entry name" value="alpha/beta-Hydrolases"/>
    <property type="match status" value="1"/>
</dbReference>
<accession>A0A0X3ANY1</accession>
<dbReference type="InterPro" id="IPR000073">
    <property type="entry name" value="AB_hydrolase_1"/>
</dbReference>
<gene>
    <name evidence="2" type="ORF">Ga0061079_10365</name>
</gene>
<proteinExistence type="predicted"/>
<organism evidence="2 3">
    <name type="scientific">Apibacter mensalis</name>
    <dbReference type="NCBI Taxonomy" id="1586267"/>
    <lineage>
        <taxon>Bacteria</taxon>
        <taxon>Pseudomonadati</taxon>
        <taxon>Bacteroidota</taxon>
        <taxon>Flavobacteriia</taxon>
        <taxon>Flavobacteriales</taxon>
        <taxon>Weeksellaceae</taxon>
        <taxon>Apibacter</taxon>
    </lineage>
</organism>
<dbReference type="Gene3D" id="3.40.50.1820">
    <property type="entry name" value="alpha/beta hydrolase"/>
    <property type="match status" value="1"/>
</dbReference>
<dbReference type="RefSeq" id="WP_055424981.1">
    <property type="nucleotide sequence ID" value="NZ_FCOR01000003.1"/>
</dbReference>
<dbReference type="STRING" id="1586267.GCA_001418685_00587"/>
<keyword evidence="3" id="KW-1185">Reference proteome</keyword>
<protein>
    <submittedName>
        <fullName evidence="2">Pimeloyl-ACP methyl ester carboxylesterase</fullName>
    </submittedName>
</protein>
<dbReference type="PRINTS" id="PR00111">
    <property type="entry name" value="ABHYDROLASE"/>
</dbReference>
<dbReference type="EMBL" id="FCOR01000003">
    <property type="protein sequence ID" value="CVK15755.1"/>
    <property type="molecule type" value="Genomic_DNA"/>
</dbReference>
<dbReference type="Proteomes" id="UP000182761">
    <property type="component" value="Unassembled WGS sequence"/>
</dbReference>
<evidence type="ECO:0000259" key="1">
    <source>
        <dbReference type="Pfam" id="PF00561"/>
    </source>
</evidence>
<dbReference type="Pfam" id="PF00561">
    <property type="entry name" value="Abhydrolase_1"/>
    <property type="match status" value="1"/>
</dbReference>
<evidence type="ECO:0000313" key="2">
    <source>
        <dbReference type="EMBL" id="CVK15755.1"/>
    </source>
</evidence>
<reference evidence="2 3" key="1">
    <citation type="submission" date="2016-01" db="EMBL/GenBank/DDBJ databases">
        <authorList>
            <person name="McClelland M."/>
            <person name="Jain A."/>
            <person name="Saraogi P."/>
            <person name="Mendelson R."/>
            <person name="Westerman R."/>
            <person name="SanMiguel P."/>
            <person name="Csonka L."/>
        </authorList>
    </citation>
    <scope>NUCLEOTIDE SEQUENCE [LARGE SCALE GENOMIC DNA]</scope>
    <source>
        <strain evidence="2 3">R-53146</strain>
    </source>
</reference>
<name>A0A0X3ANY1_9FLAO</name>
<dbReference type="InterPro" id="IPR050266">
    <property type="entry name" value="AB_hydrolase_sf"/>
</dbReference>
<dbReference type="AlphaFoldDB" id="A0A0X3ANY1"/>
<evidence type="ECO:0000313" key="3">
    <source>
        <dbReference type="Proteomes" id="UP000182761"/>
    </source>
</evidence>
<dbReference type="PANTHER" id="PTHR43798">
    <property type="entry name" value="MONOACYLGLYCEROL LIPASE"/>
    <property type="match status" value="1"/>
</dbReference>
<dbReference type="InterPro" id="IPR029058">
    <property type="entry name" value="AB_hydrolase_fold"/>
</dbReference>
<feature type="domain" description="AB hydrolase-1" evidence="1">
    <location>
        <begin position="23"/>
        <end position="242"/>
    </location>
</feature>